<dbReference type="SUPFAM" id="SSF54534">
    <property type="entry name" value="FKBP-like"/>
    <property type="match status" value="1"/>
</dbReference>
<sequence>MALNIVDQVCSAVVPNKPSPVTHEWGINQHTKPGVLAKRSHPHTLGLNVTTTLARSLCFLPTDTMSLFARSTIRTSAAAFAARRTLPNALARNYTMSSITSEMITAPQSKDSVRSKDGDVLSMHYTGTFQSNGKTFDSSRERGAPFEFKLGAGQVIRGWDQGLQGMGIGERRKITLPPAYAYGPRGYPPTIPPNATLVFDVELLDIKKSNQTN</sequence>
<dbReference type="InterPro" id="IPR044609">
    <property type="entry name" value="FKBP2/11"/>
</dbReference>
<dbReference type="GO" id="GO:0003755">
    <property type="term" value="F:peptidyl-prolyl cis-trans isomerase activity"/>
    <property type="evidence" value="ECO:0007669"/>
    <property type="project" value="UniProtKB-KW"/>
</dbReference>
<dbReference type="InterPro" id="IPR046357">
    <property type="entry name" value="PPIase_dom_sf"/>
</dbReference>
<dbReference type="PROSITE" id="PS50059">
    <property type="entry name" value="FKBP_PPIASE"/>
    <property type="match status" value="1"/>
</dbReference>
<proteinExistence type="predicted"/>
<dbReference type="EMBL" id="LN679132">
    <property type="protein sequence ID" value="CEL58659.1"/>
    <property type="molecule type" value="Genomic_DNA"/>
</dbReference>
<keyword evidence="8" id="KW-1185">Reference proteome</keyword>
<accession>A0A0B7FP28</accession>
<comment type="catalytic activity">
    <reaction evidence="1 5">
        <text>[protein]-peptidylproline (omega=180) = [protein]-peptidylproline (omega=0)</text>
        <dbReference type="Rhea" id="RHEA:16237"/>
        <dbReference type="Rhea" id="RHEA-COMP:10747"/>
        <dbReference type="Rhea" id="RHEA-COMP:10748"/>
        <dbReference type="ChEBI" id="CHEBI:83833"/>
        <dbReference type="ChEBI" id="CHEBI:83834"/>
        <dbReference type="EC" id="5.2.1.8"/>
    </reaction>
</comment>
<dbReference type="STRING" id="1108050.A0A0B7FP28"/>
<dbReference type="OrthoDB" id="1902587at2759"/>
<evidence type="ECO:0000256" key="3">
    <source>
        <dbReference type="ARBA" id="ARBA00023110"/>
    </source>
</evidence>
<keyword evidence="3 5" id="KW-0697">Rotamase</keyword>
<gene>
    <name evidence="7" type="ORF">RSOLAG1IB_08722</name>
</gene>
<evidence type="ECO:0000313" key="8">
    <source>
        <dbReference type="Proteomes" id="UP000059188"/>
    </source>
</evidence>
<dbReference type="EC" id="5.2.1.8" evidence="2 5"/>
<dbReference type="Pfam" id="PF00254">
    <property type="entry name" value="FKBP_C"/>
    <property type="match status" value="1"/>
</dbReference>
<name>A0A0B7FP28_THACB</name>
<reference evidence="7 8" key="1">
    <citation type="submission" date="2014-11" db="EMBL/GenBank/DDBJ databases">
        <authorList>
            <person name="Wibberg Daniel"/>
        </authorList>
    </citation>
    <scope>NUCLEOTIDE SEQUENCE [LARGE SCALE GENOMIC DNA]</scope>
    <source>
        <strain evidence="7">Rhizoctonia solani AG1-IB 7/3/14</strain>
    </source>
</reference>
<evidence type="ECO:0000259" key="6">
    <source>
        <dbReference type="PROSITE" id="PS50059"/>
    </source>
</evidence>
<keyword evidence="4 5" id="KW-0413">Isomerase</keyword>
<evidence type="ECO:0000256" key="2">
    <source>
        <dbReference type="ARBA" id="ARBA00013194"/>
    </source>
</evidence>
<dbReference type="InterPro" id="IPR001179">
    <property type="entry name" value="PPIase_FKBP_dom"/>
</dbReference>
<dbReference type="Proteomes" id="UP000059188">
    <property type="component" value="Unassembled WGS sequence"/>
</dbReference>
<dbReference type="FunFam" id="3.10.50.40:FF:000006">
    <property type="entry name" value="Peptidyl-prolyl cis-trans isomerase"/>
    <property type="match status" value="1"/>
</dbReference>
<organism evidence="7 8">
    <name type="scientific">Thanatephorus cucumeris (strain AG1-IB / isolate 7/3/14)</name>
    <name type="common">Lettuce bottom rot fungus</name>
    <name type="synonym">Rhizoctonia solani</name>
    <dbReference type="NCBI Taxonomy" id="1108050"/>
    <lineage>
        <taxon>Eukaryota</taxon>
        <taxon>Fungi</taxon>
        <taxon>Dikarya</taxon>
        <taxon>Basidiomycota</taxon>
        <taxon>Agaricomycotina</taxon>
        <taxon>Agaricomycetes</taxon>
        <taxon>Cantharellales</taxon>
        <taxon>Ceratobasidiaceae</taxon>
        <taxon>Rhizoctonia</taxon>
        <taxon>Rhizoctonia solani AG-1</taxon>
    </lineage>
</organism>
<dbReference type="PANTHER" id="PTHR45779:SF7">
    <property type="entry name" value="PEPTIDYLPROLYL ISOMERASE"/>
    <property type="match status" value="1"/>
</dbReference>
<evidence type="ECO:0000256" key="1">
    <source>
        <dbReference type="ARBA" id="ARBA00000971"/>
    </source>
</evidence>
<evidence type="ECO:0000256" key="4">
    <source>
        <dbReference type="ARBA" id="ARBA00023235"/>
    </source>
</evidence>
<protein>
    <recommendedName>
        <fullName evidence="2 5">peptidylprolyl isomerase</fullName>
        <ecNumber evidence="2 5">5.2.1.8</ecNumber>
    </recommendedName>
</protein>
<dbReference type="Gene3D" id="3.10.50.40">
    <property type="match status" value="1"/>
</dbReference>
<feature type="domain" description="PPIase FKBP-type" evidence="6">
    <location>
        <begin position="118"/>
        <end position="207"/>
    </location>
</feature>
<evidence type="ECO:0000256" key="5">
    <source>
        <dbReference type="PROSITE-ProRule" id="PRU00277"/>
    </source>
</evidence>
<evidence type="ECO:0000313" key="7">
    <source>
        <dbReference type="EMBL" id="CEL58659.1"/>
    </source>
</evidence>
<dbReference type="PANTHER" id="PTHR45779">
    <property type="entry name" value="PEPTIDYLPROLYL ISOMERASE"/>
    <property type="match status" value="1"/>
</dbReference>
<dbReference type="AlphaFoldDB" id="A0A0B7FP28"/>